<protein>
    <submittedName>
        <fullName evidence="4">Ankyrin repeat-containing protein</fullName>
    </submittedName>
</protein>
<dbReference type="InterPro" id="IPR002110">
    <property type="entry name" value="Ankyrin_rpt"/>
</dbReference>
<evidence type="ECO:0000259" key="3">
    <source>
        <dbReference type="PROSITE" id="PS50837"/>
    </source>
</evidence>
<reference evidence="4 5" key="1">
    <citation type="journal article" date="2016" name="Front. Microbiol.">
        <title>Genome and transcriptome sequences reveal the specific parasitism of the nematophagous Purpureocillium lilacinum 36-1.</title>
        <authorList>
            <person name="Xie J."/>
            <person name="Li S."/>
            <person name="Mo C."/>
            <person name="Xiao X."/>
            <person name="Peng D."/>
            <person name="Wang G."/>
            <person name="Xiao Y."/>
        </authorList>
    </citation>
    <scope>NUCLEOTIDE SEQUENCE [LARGE SCALE GENOMIC DNA]</scope>
    <source>
        <strain evidence="4 5">36-1</strain>
    </source>
</reference>
<dbReference type="Gene3D" id="1.25.40.20">
    <property type="entry name" value="Ankyrin repeat-containing domain"/>
    <property type="match status" value="3"/>
</dbReference>
<proteinExistence type="predicted"/>
<dbReference type="SMART" id="SM00248">
    <property type="entry name" value="ANK"/>
    <property type="match status" value="6"/>
</dbReference>
<evidence type="ECO:0000313" key="5">
    <source>
        <dbReference type="Proteomes" id="UP000245956"/>
    </source>
</evidence>
<dbReference type="PROSITE" id="PS50837">
    <property type="entry name" value="NACHT"/>
    <property type="match status" value="1"/>
</dbReference>
<dbReference type="Pfam" id="PF22939">
    <property type="entry name" value="WHD_GPIID"/>
    <property type="match status" value="1"/>
</dbReference>
<organism evidence="4 5">
    <name type="scientific">Purpureocillium lilacinum</name>
    <name type="common">Paecilomyces lilacinus</name>
    <dbReference type="NCBI Taxonomy" id="33203"/>
    <lineage>
        <taxon>Eukaryota</taxon>
        <taxon>Fungi</taxon>
        <taxon>Dikarya</taxon>
        <taxon>Ascomycota</taxon>
        <taxon>Pezizomycotina</taxon>
        <taxon>Sordariomycetes</taxon>
        <taxon>Hypocreomycetidae</taxon>
        <taxon>Hypocreales</taxon>
        <taxon>Ophiocordycipitaceae</taxon>
        <taxon>Purpureocillium</taxon>
    </lineage>
</organism>
<dbReference type="InterPro" id="IPR027417">
    <property type="entry name" value="P-loop_NTPase"/>
</dbReference>
<dbReference type="PROSITE" id="PS50297">
    <property type="entry name" value="ANK_REP_REGION"/>
    <property type="match status" value="2"/>
</dbReference>
<dbReference type="SUPFAM" id="SSF52540">
    <property type="entry name" value="P-loop containing nucleoside triphosphate hydrolases"/>
    <property type="match status" value="1"/>
</dbReference>
<gene>
    <name evidence="4" type="ORF">PCL_00378</name>
</gene>
<dbReference type="Pfam" id="PF12796">
    <property type="entry name" value="Ank_2"/>
    <property type="match status" value="1"/>
</dbReference>
<keyword evidence="2" id="KW-0040">ANK repeat</keyword>
<dbReference type="InterPro" id="IPR056884">
    <property type="entry name" value="NPHP3-like_N"/>
</dbReference>
<dbReference type="Pfam" id="PF00023">
    <property type="entry name" value="Ank"/>
    <property type="match status" value="1"/>
</dbReference>
<feature type="repeat" description="ANK" evidence="2">
    <location>
        <begin position="1012"/>
        <end position="1036"/>
    </location>
</feature>
<evidence type="ECO:0000313" key="4">
    <source>
        <dbReference type="EMBL" id="PWI70234.1"/>
    </source>
</evidence>
<accession>A0A2U3E6Y4</accession>
<dbReference type="Pfam" id="PF24883">
    <property type="entry name" value="NPHP3_N"/>
    <property type="match status" value="1"/>
</dbReference>
<dbReference type="AlphaFoldDB" id="A0A2U3E6Y4"/>
<feature type="domain" description="NACHT" evidence="3">
    <location>
        <begin position="224"/>
        <end position="370"/>
    </location>
</feature>
<feature type="repeat" description="ANK" evidence="2">
    <location>
        <begin position="718"/>
        <end position="742"/>
    </location>
</feature>
<dbReference type="InterPro" id="IPR054471">
    <property type="entry name" value="GPIID_WHD"/>
</dbReference>
<dbReference type="SUPFAM" id="SSF48403">
    <property type="entry name" value="Ankyrin repeat"/>
    <property type="match status" value="1"/>
</dbReference>
<dbReference type="PANTHER" id="PTHR10039">
    <property type="entry name" value="AMELOGENIN"/>
    <property type="match status" value="1"/>
</dbReference>
<dbReference type="PANTHER" id="PTHR10039:SF16">
    <property type="entry name" value="GPI INOSITOL-DEACYLASE"/>
    <property type="match status" value="1"/>
</dbReference>
<dbReference type="EMBL" id="LCWV01000010">
    <property type="protein sequence ID" value="PWI70234.1"/>
    <property type="molecule type" value="Genomic_DNA"/>
</dbReference>
<dbReference type="Gene3D" id="3.40.50.300">
    <property type="entry name" value="P-loop containing nucleotide triphosphate hydrolases"/>
    <property type="match status" value="1"/>
</dbReference>
<dbReference type="Proteomes" id="UP000245956">
    <property type="component" value="Unassembled WGS sequence"/>
</dbReference>
<sequence>MADPLSVSAAVAGFISLSLDVSTRLVAFYRAYSDQDGSINQVADDLGTLVTILQTLQQHLASRKFQHDEHALIRAVEGYVDNCELSMEDLQDRLRKFDKFKKTSKPGIWAKTISGARRLAFPFEQTTLHKLSADVERVKSNIASALDLLQQKHASDTRDDLKDIKSVLSLVRHTGLSHALTTWLKAPDPTSVYHEICRKKQADTGRWLVAKGTAFDSWLTAPNSLLWLNGFAGTGKSFLFCTAVQHAYRHRRSNPRIGLAFFFFSFSDASKQTTSGMLRSLVLQLSVQHQDGHTRLEALHQKYPIASPPDEALMDCLLQFVRSFNHVYLFLDALDESPCDDRSARDDVLQTISSMRRFNEPGLHIFTTSRDEPDIREALEPTEAQVVSLMNNELRDIENFISTQLKERRRLKRFAAQRELIQAELTHRAQGIFRWVECQLNALENCLTSPKQLKLALETLPSSLSETYERVLASIPKSRIEHARRVLTILCCAEQPVSVEELGLAVAVEIQDNAVFDPDNLLPGADILSLCPNFIEAAVVDHGDRRQRRWLRIAHFSVQEYLKSEAIGSWDHRARTFRIDKSRGNSELATIGLILLRENSKLGSQSRSWYDPIFRWETFPPYLIRNWMTHYKNVSSRSDRSLATSLVIRLLKDKLAFATALLLQNSHFADYEDAAVPWAAEHGLDDVLIALLDSPFAGRNVGTSRDRLLVRAEILDLALHAAALNGHLSTIDALLKRGADPNGIVTEVAPFEAAAICGFREIVTFSVDNEPVLGPKVACDTPLEVAAARGHISVVDFLLNRLATVKRTGQSLRVGVDSSFLGQSYQRPLAASVAVCPEILSLLIEHGADVNASNSWLTTRTALELVCGQRLHVMRAIEQARWFLEPDGHHLPPSNIPHAQLKVVELLLDSGAEVHNDRQHRTTLEVAIDAGNVEVTRMLLGRGVRILPPGYTHMDFVTAVSTGDDETVRAILDSTSEETAHSIFGSVLTTFSLEGDADKVRAMLGLGQGISWNSTALHAACFMGHDEVAKILLEAGDMTMETLYRGFSPVQQACHG</sequence>
<dbReference type="InterPro" id="IPR036770">
    <property type="entry name" value="Ankyrin_rpt-contain_sf"/>
</dbReference>
<evidence type="ECO:0000256" key="2">
    <source>
        <dbReference type="PROSITE-ProRule" id="PRU00023"/>
    </source>
</evidence>
<dbReference type="InterPro" id="IPR007111">
    <property type="entry name" value="NACHT_NTPase"/>
</dbReference>
<name>A0A2U3E6Y4_PURLI</name>
<dbReference type="Pfam" id="PF17111">
    <property type="entry name" value="PigL_N"/>
    <property type="match status" value="1"/>
</dbReference>
<dbReference type="PRINTS" id="PR01415">
    <property type="entry name" value="ANKYRIN"/>
</dbReference>
<evidence type="ECO:0000256" key="1">
    <source>
        <dbReference type="ARBA" id="ARBA00022737"/>
    </source>
</evidence>
<feature type="repeat" description="ANK" evidence="2">
    <location>
        <begin position="778"/>
        <end position="810"/>
    </location>
</feature>
<keyword evidence="1" id="KW-0677">Repeat</keyword>
<dbReference type="PROSITE" id="PS50088">
    <property type="entry name" value="ANK_REPEAT"/>
    <property type="match status" value="3"/>
</dbReference>
<comment type="caution">
    <text evidence="4">The sequence shown here is derived from an EMBL/GenBank/DDBJ whole genome shotgun (WGS) entry which is preliminary data.</text>
</comment>
<dbReference type="InterPro" id="IPR031348">
    <property type="entry name" value="PigL_N"/>
</dbReference>